<keyword evidence="3" id="KW-1185">Reference proteome</keyword>
<proteinExistence type="predicted"/>
<evidence type="ECO:0000313" key="2">
    <source>
        <dbReference type="EMBL" id="MDX8416244.1"/>
    </source>
</evidence>
<dbReference type="RefSeq" id="WP_173447119.1">
    <property type="nucleotide sequence ID" value="NZ_JALBUS010000001.1"/>
</dbReference>
<comment type="caution">
    <text evidence="2">The sequence shown here is derived from an EMBL/GenBank/DDBJ whole genome shotgun (WGS) entry which is preliminary data.</text>
</comment>
<dbReference type="EMBL" id="JALBUS010000001">
    <property type="protein sequence ID" value="MDX8416244.1"/>
    <property type="molecule type" value="Genomic_DNA"/>
</dbReference>
<gene>
    <name evidence="2" type="ORF">MOZ64_00060</name>
</gene>
<keyword evidence="1" id="KW-0472">Membrane</keyword>
<evidence type="ECO:0000256" key="1">
    <source>
        <dbReference type="SAM" id="Phobius"/>
    </source>
</evidence>
<accession>A0ABU4WJ35</accession>
<keyword evidence="1" id="KW-0812">Transmembrane</keyword>
<protein>
    <recommendedName>
        <fullName evidence="4">DUF2273 domain-containing protein</fullName>
    </recommendedName>
</protein>
<reference evidence="2 3" key="1">
    <citation type="submission" date="2022-03" db="EMBL/GenBank/DDBJ databases">
        <title>Novel taxa within the pig intestine.</title>
        <authorList>
            <person name="Wylensek D."/>
            <person name="Bishof K."/>
            <person name="Afrizal A."/>
            <person name="Clavel T."/>
        </authorList>
    </citation>
    <scope>NUCLEOTIDE SEQUENCE [LARGE SCALE GENOMIC DNA]</scope>
    <source>
        <strain evidence="2 3">Cla-KB-P134</strain>
    </source>
</reference>
<dbReference type="Proteomes" id="UP001285244">
    <property type="component" value="Unassembled WGS sequence"/>
</dbReference>
<evidence type="ECO:0008006" key="4">
    <source>
        <dbReference type="Google" id="ProtNLM"/>
    </source>
</evidence>
<sequence length="53" mass="6194">MPKYVKPSIWICLCVFVGGFLGILTHNWIFYFITTYGFAILFQKVYAALQDKQ</sequence>
<name>A0ABU4WJ35_9FIRM</name>
<feature type="transmembrane region" description="Helical" evidence="1">
    <location>
        <begin position="30"/>
        <end position="49"/>
    </location>
</feature>
<organism evidence="2 3">
    <name type="scientific">Absicoccus intestinalis</name>
    <dbReference type="NCBI Taxonomy" id="2926319"/>
    <lineage>
        <taxon>Bacteria</taxon>
        <taxon>Bacillati</taxon>
        <taxon>Bacillota</taxon>
        <taxon>Erysipelotrichia</taxon>
        <taxon>Erysipelotrichales</taxon>
        <taxon>Erysipelotrichaceae</taxon>
        <taxon>Absicoccus</taxon>
    </lineage>
</organism>
<evidence type="ECO:0000313" key="3">
    <source>
        <dbReference type="Proteomes" id="UP001285244"/>
    </source>
</evidence>
<feature type="transmembrane region" description="Helical" evidence="1">
    <location>
        <begin position="7"/>
        <end position="24"/>
    </location>
</feature>
<keyword evidence="1" id="KW-1133">Transmembrane helix</keyword>